<evidence type="ECO:0000313" key="2">
    <source>
        <dbReference type="EMBL" id="OGF27081.1"/>
    </source>
</evidence>
<dbReference type="Pfam" id="PF00293">
    <property type="entry name" value="NUDIX"/>
    <property type="match status" value="1"/>
</dbReference>
<name>A0A1F5SLE8_9BACT</name>
<dbReference type="Proteomes" id="UP000178367">
    <property type="component" value="Unassembled WGS sequence"/>
</dbReference>
<dbReference type="Gene3D" id="3.90.79.10">
    <property type="entry name" value="Nucleoside Triphosphate Pyrophosphohydrolase"/>
    <property type="match status" value="1"/>
</dbReference>
<dbReference type="AlphaFoldDB" id="A0A1F5SLE8"/>
<protein>
    <recommendedName>
        <fullName evidence="1">Nudix hydrolase domain-containing protein</fullName>
    </recommendedName>
</protein>
<feature type="domain" description="Nudix hydrolase" evidence="1">
    <location>
        <begin position="6"/>
        <end position="138"/>
    </location>
</feature>
<sequence length="163" mass="18365">MTKLIKTRRAARTVIFDESSNKIAILEVKGGSYHKIPGGGIEGEESPEEAALREAIEEGACNVEILAKLGEIKFESPEFGGQINHSVCFLARKLNDHKTTDFTEEEKANEFKLLWLSLDEAIVLFKNVKSKIPIELNMNNRDLKFILLAKKYLSNNQKLFSPN</sequence>
<dbReference type="PROSITE" id="PS51462">
    <property type="entry name" value="NUDIX"/>
    <property type="match status" value="1"/>
</dbReference>
<dbReference type="InterPro" id="IPR015797">
    <property type="entry name" value="NUDIX_hydrolase-like_dom_sf"/>
</dbReference>
<evidence type="ECO:0000313" key="3">
    <source>
        <dbReference type="Proteomes" id="UP000178367"/>
    </source>
</evidence>
<comment type="caution">
    <text evidence="2">The sequence shown here is derived from an EMBL/GenBank/DDBJ whole genome shotgun (WGS) entry which is preliminary data.</text>
</comment>
<proteinExistence type="predicted"/>
<dbReference type="SUPFAM" id="SSF55811">
    <property type="entry name" value="Nudix"/>
    <property type="match status" value="1"/>
</dbReference>
<dbReference type="EMBL" id="MFGB01000010">
    <property type="protein sequence ID" value="OGF27081.1"/>
    <property type="molecule type" value="Genomic_DNA"/>
</dbReference>
<dbReference type="STRING" id="1797994.A2227_04305"/>
<reference evidence="2 3" key="1">
    <citation type="journal article" date="2016" name="Nat. Commun.">
        <title>Thousands of microbial genomes shed light on interconnected biogeochemical processes in an aquifer system.</title>
        <authorList>
            <person name="Anantharaman K."/>
            <person name="Brown C.T."/>
            <person name="Hug L.A."/>
            <person name="Sharon I."/>
            <person name="Castelle C.J."/>
            <person name="Probst A.J."/>
            <person name="Thomas B.C."/>
            <person name="Singh A."/>
            <person name="Wilkins M.J."/>
            <person name="Karaoz U."/>
            <person name="Brodie E.L."/>
            <person name="Williams K.H."/>
            <person name="Hubbard S.S."/>
            <person name="Banfield J.F."/>
        </authorList>
    </citation>
    <scope>NUCLEOTIDE SEQUENCE [LARGE SCALE GENOMIC DNA]</scope>
</reference>
<organism evidence="2 3">
    <name type="scientific">Candidatus Falkowbacteria bacterium RIFOXYA2_FULL_47_19</name>
    <dbReference type="NCBI Taxonomy" id="1797994"/>
    <lineage>
        <taxon>Bacteria</taxon>
        <taxon>Candidatus Falkowiibacteriota</taxon>
    </lineage>
</organism>
<gene>
    <name evidence="2" type="ORF">A2227_04305</name>
</gene>
<dbReference type="InterPro" id="IPR000086">
    <property type="entry name" value="NUDIX_hydrolase_dom"/>
</dbReference>
<evidence type="ECO:0000259" key="1">
    <source>
        <dbReference type="PROSITE" id="PS51462"/>
    </source>
</evidence>
<accession>A0A1F5SLE8</accession>